<comment type="function">
    <text evidence="5">Specifically methylates the pseudouridine at position 1915 (m3Psi1915) in 23S rRNA.</text>
</comment>
<comment type="subcellular location">
    <subcellularLocation>
        <location evidence="5">Cytoplasm</location>
    </subcellularLocation>
</comment>
<dbReference type="Gene3D" id="3.40.1280.10">
    <property type="match status" value="1"/>
</dbReference>
<evidence type="ECO:0000256" key="3">
    <source>
        <dbReference type="ARBA" id="ARBA00022691"/>
    </source>
</evidence>
<comment type="subunit">
    <text evidence="5">Homodimer.</text>
</comment>
<gene>
    <name evidence="5" type="primary">rlmH</name>
    <name evidence="6" type="ORF">Lspi_1573</name>
</gene>
<dbReference type="GO" id="GO:0070038">
    <property type="term" value="F:rRNA (pseudouridine-N3-)-methyltransferase activity"/>
    <property type="evidence" value="ECO:0007669"/>
    <property type="project" value="UniProtKB-UniRule"/>
</dbReference>
<keyword evidence="1 5" id="KW-0489">Methyltransferase</keyword>
<feature type="binding site" evidence="5">
    <location>
        <position position="105"/>
    </location>
    <ligand>
        <name>S-adenosyl-L-methionine</name>
        <dbReference type="ChEBI" id="CHEBI:59789"/>
    </ligand>
</feature>
<comment type="caution">
    <text evidence="6">The sequence shown here is derived from an EMBL/GenBank/DDBJ whole genome shotgun (WGS) entry which is preliminary data.</text>
</comment>
<dbReference type="EC" id="2.1.1.177" evidence="5"/>
<feature type="binding site" evidence="5">
    <location>
        <position position="74"/>
    </location>
    <ligand>
        <name>S-adenosyl-L-methionine</name>
        <dbReference type="ChEBI" id="CHEBI:59789"/>
    </ligand>
</feature>
<dbReference type="HAMAP" id="MF_00658">
    <property type="entry name" value="23SrRNA_methyltr_H"/>
    <property type="match status" value="1"/>
</dbReference>
<evidence type="ECO:0000313" key="6">
    <source>
        <dbReference type="EMBL" id="KTD64054.1"/>
    </source>
</evidence>
<dbReference type="NCBIfam" id="TIGR00246">
    <property type="entry name" value="tRNA_RlmH_YbeA"/>
    <property type="match status" value="1"/>
</dbReference>
<keyword evidence="5" id="KW-0698">rRNA processing</keyword>
<keyword evidence="3 5" id="KW-0949">S-adenosyl-L-methionine</keyword>
<comment type="similarity">
    <text evidence="4 5">Belongs to the RNA methyltransferase RlmH family.</text>
</comment>
<keyword evidence="7" id="KW-1185">Reference proteome</keyword>
<comment type="catalytic activity">
    <reaction evidence="5">
        <text>pseudouridine(1915) in 23S rRNA + S-adenosyl-L-methionine = N(3)-methylpseudouridine(1915) in 23S rRNA + S-adenosyl-L-homocysteine + H(+)</text>
        <dbReference type="Rhea" id="RHEA:42752"/>
        <dbReference type="Rhea" id="RHEA-COMP:10221"/>
        <dbReference type="Rhea" id="RHEA-COMP:10222"/>
        <dbReference type="ChEBI" id="CHEBI:15378"/>
        <dbReference type="ChEBI" id="CHEBI:57856"/>
        <dbReference type="ChEBI" id="CHEBI:59789"/>
        <dbReference type="ChEBI" id="CHEBI:65314"/>
        <dbReference type="ChEBI" id="CHEBI:74486"/>
        <dbReference type="EC" id="2.1.1.177"/>
    </reaction>
</comment>
<sequence>MLKITVIACGNKMPGWVGEAVREYTKRLREFAHVQIIEIPLMKRSGASDIERIMDKEAQQIAHAIPGGARVIALAINGQMFSSETLAARLESLQQTSSHLCFIIGGPEGLATRILARSQELWSLSGLTLPHPLARVVLLEAIYRALAIINHHPYHK</sequence>
<evidence type="ECO:0000256" key="2">
    <source>
        <dbReference type="ARBA" id="ARBA00022679"/>
    </source>
</evidence>
<dbReference type="InterPro" id="IPR003742">
    <property type="entry name" value="RlmH-like"/>
</dbReference>
<dbReference type="Pfam" id="PF02590">
    <property type="entry name" value="SPOUT_MTase"/>
    <property type="match status" value="1"/>
</dbReference>
<feature type="binding site" evidence="5">
    <location>
        <begin position="124"/>
        <end position="129"/>
    </location>
    <ligand>
        <name>S-adenosyl-L-methionine</name>
        <dbReference type="ChEBI" id="CHEBI:59789"/>
    </ligand>
</feature>
<dbReference type="NCBIfam" id="NF000986">
    <property type="entry name" value="PRK00103.1-4"/>
    <property type="match status" value="1"/>
</dbReference>
<dbReference type="InterPro" id="IPR029028">
    <property type="entry name" value="Alpha/beta_knot_MTases"/>
</dbReference>
<evidence type="ECO:0000313" key="7">
    <source>
        <dbReference type="Proteomes" id="UP000054877"/>
    </source>
</evidence>
<organism evidence="6 7">
    <name type="scientific">Legionella spiritensis</name>
    <dbReference type="NCBI Taxonomy" id="452"/>
    <lineage>
        <taxon>Bacteria</taxon>
        <taxon>Pseudomonadati</taxon>
        <taxon>Pseudomonadota</taxon>
        <taxon>Gammaproteobacteria</taxon>
        <taxon>Legionellales</taxon>
        <taxon>Legionellaceae</taxon>
        <taxon>Legionella</taxon>
    </lineage>
</organism>
<dbReference type="AlphaFoldDB" id="A0A0W0Z5Q5"/>
<keyword evidence="2 5" id="KW-0808">Transferase</keyword>
<dbReference type="OrthoDB" id="9806643at2"/>
<dbReference type="GO" id="GO:0005737">
    <property type="term" value="C:cytoplasm"/>
    <property type="evidence" value="ECO:0007669"/>
    <property type="project" value="UniProtKB-SubCell"/>
</dbReference>
<evidence type="ECO:0000256" key="1">
    <source>
        <dbReference type="ARBA" id="ARBA00022603"/>
    </source>
</evidence>
<keyword evidence="5" id="KW-0963">Cytoplasm</keyword>
<dbReference type="Proteomes" id="UP000054877">
    <property type="component" value="Unassembled WGS sequence"/>
</dbReference>
<dbReference type="SUPFAM" id="SSF75217">
    <property type="entry name" value="alpha/beta knot"/>
    <property type="match status" value="1"/>
</dbReference>
<dbReference type="PANTHER" id="PTHR33603">
    <property type="entry name" value="METHYLTRANSFERASE"/>
    <property type="match status" value="1"/>
</dbReference>
<reference evidence="6 7" key="1">
    <citation type="submission" date="2015-11" db="EMBL/GenBank/DDBJ databases">
        <title>Genomic analysis of 38 Legionella species identifies large and diverse effector repertoires.</title>
        <authorList>
            <person name="Burstein D."/>
            <person name="Amaro F."/>
            <person name="Zusman T."/>
            <person name="Lifshitz Z."/>
            <person name="Cohen O."/>
            <person name="Gilbert J.A."/>
            <person name="Pupko T."/>
            <person name="Shuman H.A."/>
            <person name="Segal G."/>
        </authorList>
    </citation>
    <scope>NUCLEOTIDE SEQUENCE [LARGE SCALE GENOMIC DNA]</scope>
    <source>
        <strain evidence="6 7">Mt.St.Helens-9</strain>
    </source>
</reference>
<dbReference type="CDD" id="cd18081">
    <property type="entry name" value="RlmH-like"/>
    <property type="match status" value="1"/>
</dbReference>
<evidence type="ECO:0000256" key="4">
    <source>
        <dbReference type="ARBA" id="ARBA00038303"/>
    </source>
</evidence>
<dbReference type="PIRSF" id="PIRSF004505">
    <property type="entry name" value="MT_bac"/>
    <property type="match status" value="1"/>
</dbReference>
<dbReference type="STRING" id="452.Lspi_1573"/>
<accession>A0A0W0Z5Q5</accession>
<proteinExistence type="inferred from homology"/>
<dbReference type="EMBL" id="LNYX01000014">
    <property type="protein sequence ID" value="KTD64054.1"/>
    <property type="molecule type" value="Genomic_DNA"/>
</dbReference>
<dbReference type="PATRIC" id="fig|452.5.peg.1731"/>
<name>A0A0W0Z5Q5_LEGSP</name>
<dbReference type="RefSeq" id="WP_058483488.1">
    <property type="nucleotide sequence ID" value="NZ_CAAAII010000001.1"/>
</dbReference>
<evidence type="ECO:0000256" key="5">
    <source>
        <dbReference type="HAMAP-Rule" id="MF_00658"/>
    </source>
</evidence>
<dbReference type="InterPro" id="IPR029026">
    <property type="entry name" value="tRNA_m1G_MTases_N"/>
</dbReference>
<protein>
    <recommendedName>
        <fullName evidence="5">Ribosomal RNA large subunit methyltransferase H</fullName>
        <ecNumber evidence="5">2.1.1.177</ecNumber>
    </recommendedName>
    <alternativeName>
        <fullName evidence="5">23S rRNA (pseudouridine1915-N3)-methyltransferase</fullName>
    </alternativeName>
    <alternativeName>
        <fullName evidence="5">23S rRNA m3Psi1915 methyltransferase</fullName>
    </alternativeName>
    <alternativeName>
        <fullName evidence="5">rRNA (pseudouridine-N3-)-methyltransferase RlmH</fullName>
    </alternativeName>
</protein>
<dbReference type="PANTHER" id="PTHR33603:SF1">
    <property type="entry name" value="RIBOSOMAL RNA LARGE SUBUNIT METHYLTRANSFERASE H"/>
    <property type="match status" value="1"/>
</dbReference>